<protein>
    <submittedName>
        <fullName evidence="10">H32 protein</fullName>
    </submittedName>
</protein>
<evidence type="ECO:0000256" key="1">
    <source>
        <dbReference type="ARBA" id="ARBA00004123"/>
    </source>
</evidence>
<organism evidence="10 11">
    <name type="scientific">Glaucidium brasilianum</name>
    <name type="common">Ferruginous pygmy-owl</name>
    <dbReference type="NCBI Taxonomy" id="78217"/>
    <lineage>
        <taxon>Eukaryota</taxon>
        <taxon>Metazoa</taxon>
        <taxon>Chordata</taxon>
        <taxon>Craniata</taxon>
        <taxon>Vertebrata</taxon>
        <taxon>Euteleostomi</taxon>
        <taxon>Archelosauria</taxon>
        <taxon>Archosauria</taxon>
        <taxon>Dinosauria</taxon>
        <taxon>Saurischia</taxon>
        <taxon>Theropoda</taxon>
        <taxon>Coelurosauria</taxon>
        <taxon>Aves</taxon>
        <taxon>Neognathae</taxon>
        <taxon>Neoaves</taxon>
        <taxon>Telluraves</taxon>
        <taxon>Strigiformes</taxon>
        <taxon>Strigidae</taxon>
        <taxon>Glaucidium</taxon>
    </lineage>
</organism>
<evidence type="ECO:0000256" key="2">
    <source>
        <dbReference type="ARBA" id="ARBA00004286"/>
    </source>
</evidence>
<dbReference type="Pfam" id="PF00125">
    <property type="entry name" value="Histone"/>
    <property type="match status" value="1"/>
</dbReference>
<keyword evidence="4" id="KW-0158">Chromosome</keyword>
<evidence type="ECO:0000256" key="6">
    <source>
        <dbReference type="ARBA" id="ARBA00023242"/>
    </source>
</evidence>
<comment type="subcellular location">
    <subcellularLocation>
        <location evidence="2">Chromosome</location>
    </subcellularLocation>
    <subcellularLocation>
        <location evidence="1">Nucleus</location>
    </subcellularLocation>
</comment>
<feature type="non-terminal residue" evidence="10">
    <location>
        <position position="1"/>
    </location>
</feature>
<evidence type="ECO:0000256" key="4">
    <source>
        <dbReference type="ARBA" id="ARBA00022454"/>
    </source>
</evidence>
<proteinExistence type="inferred from homology"/>
<keyword evidence="6" id="KW-0539">Nucleus</keyword>
<dbReference type="PRINTS" id="PR00622">
    <property type="entry name" value="HISTONEH3"/>
</dbReference>
<dbReference type="SMART" id="SM00428">
    <property type="entry name" value="H3"/>
    <property type="match status" value="1"/>
</dbReference>
<evidence type="ECO:0000313" key="11">
    <source>
        <dbReference type="Proteomes" id="UP000591073"/>
    </source>
</evidence>
<comment type="similarity">
    <text evidence="3">Belongs to the histone H3 family.</text>
</comment>
<evidence type="ECO:0000256" key="7">
    <source>
        <dbReference type="ARBA" id="ARBA00023269"/>
    </source>
</evidence>
<keyword evidence="7" id="KW-0544">Nucleosome core</keyword>
<dbReference type="InterPro" id="IPR007125">
    <property type="entry name" value="H2A/H2B/H3"/>
</dbReference>
<dbReference type="FunFam" id="1.10.20.10:FF:000085">
    <property type="entry name" value="Histone H3.2"/>
    <property type="match status" value="1"/>
</dbReference>
<evidence type="ECO:0000256" key="5">
    <source>
        <dbReference type="ARBA" id="ARBA00023125"/>
    </source>
</evidence>
<gene>
    <name evidence="10" type="primary">H32</name>
    <name evidence="10" type="ORF">GLABRA_R01007</name>
</gene>
<dbReference type="Gene3D" id="1.10.20.10">
    <property type="entry name" value="Histone, subunit A"/>
    <property type="match status" value="1"/>
</dbReference>
<feature type="domain" description="Core Histone H2A/H2B/H3" evidence="9">
    <location>
        <begin position="46"/>
        <end position="124"/>
    </location>
</feature>
<name>A0A7L0RZE4_GLABR</name>
<evidence type="ECO:0000256" key="8">
    <source>
        <dbReference type="SAM" id="MobiDB-lite"/>
    </source>
</evidence>
<dbReference type="CDD" id="cd22911">
    <property type="entry name" value="HFD_H3"/>
    <property type="match status" value="1"/>
</dbReference>
<reference evidence="10 11" key="1">
    <citation type="submission" date="2019-09" db="EMBL/GenBank/DDBJ databases">
        <title>Bird 10,000 Genomes (B10K) Project - Family phase.</title>
        <authorList>
            <person name="Zhang G."/>
        </authorList>
    </citation>
    <scope>NUCLEOTIDE SEQUENCE [LARGE SCALE GENOMIC DNA]</scope>
    <source>
        <strain evidence="10">B10K-DU-008-63</strain>
    </source>
</reference>
<dbReference type="PANTHER" id="PTHR11426">
    <property type="entry name" value="HISTONE H3"/>
    <property type="match status" value="1"/>
</dbReference>
<evidence type="ECO:0000259" key="9">
    <source>
        <dbReference type="Pfam" id="PF00125"/>
    </source>
</evidence>
<keyword evidence="5" id="KW-0238">DNA-binding</keyword>
<dbReference type="SUPFAM" id="SSF47113">
    <property type="entry name" value="Histone-fold"/>
    <property type="match status" value="1"/>
</dbReference>
<dbReference type="Proteomes" id="UP000591073">
    <property type="component" value="Unassembled WGS sequence"/>
</dbReference>
<accession>A0A7L0RZE4</accession>
<comment type="caution">
    <text evidence="10">The sequence shown here is derived from an EMBL/GenBank/DDBJ whole genome shotgun (WGS) entry which is preliminary data.</text>
</comment>
<feature type="region of interest" description="Disordered" evidence="8">
    <location>
        <begin position="1"/>
        <end position="41"/>
    </location>
</feature>
<dbReference type="EMBL" id="VXAP01000301">
    <property type="protein sequence ID" value="NXL34519.1"/>
    <property type="molecule type" value="Genomic_DNA"/>
</dbReference>
<dbReference type="OrthoDB" id="9929128at2759"/>
<dbReference type="GO" id="GO:0046982">
    <property type="term" value="F:protein heterodimerization activity"/>
    <property type="evidence" value="ECO:0007669"/>
    <property type="project" value="InterPro"/>
</dbReference>
<evidence type="ECO:0000256" key="3">
    <source>
        <dbReference type="ARBA" id="ARBA00010343"/>
    </source>
</evidence>
<feature type="compositionally biased region" description="Polar residues" evidence="8">
    <location>
        <begin position="1"/>
        <end position="10"/>
    </location>
</feature>
<feature type="non-terminal residue" evidence="10">
    <location>
        <position position="129"/>
    </location>
</feature>
<evidence type="ECO:0000313" key="10">
    <source>
        <dbReference type="EMBL" id="NXL34519.1"/>
    </source>
</evidence>
<dbReference type="GO" id="GO:0030527">
    <property type="term" value="F:structural constituent of chromatin"/>
    <property type="evidence" value="ECO:0007669"/>
    <property type="project" value="InterPro"/>
</dbReference>
<dbReference type="GO" id="GO:0003677">
    <property type="term" value="F:DNA binding"/>
    <property type="evidence" value="ECO:0007669"/>
    <property type="project" value="UniProtKB-KW"/>
</dbReference>
<dbReference type="GO" id="GO:0005634">
    <property type="term" value="C:nucleus"/>
    <property type="evidence" value="ECO:0007669"/>
    <property type="project" value="UniProtKB-SubCell"/>
</dbReference>
<dbReference type="AlphaFoldDB" id="A0A7L0RZE4"/>
<dbReference type="InterPro" id="IPR009072">
    <property type="entry name" value="Histone-fold"/>
</dbReference>
<keyword evidence="11" id="KW-1185">Reference proteome</keyword>
<dbReference type="InterPro" id="IPR000164">
    <property type="entry name" value="Histone_H3/CENP-A"/>
</dbReference>
<sequence>MAHTKQTVCKSTGGKVPRKQLATKVAHKSAPATSGMKKTHHSQPGKVLLCKIQLYQKSMELLIHKVPFQRLVHETAQDFKTDLQFQSSATMALQVGLFKDTSLCAVHAKNVTIMPKDIQLACCIHGEHA</sequence>
<dbReference type="GO" id="GO:0000786">
    <property type="term" value="C:nucleosome"/>
    <property type="evidence" value="ECO:0007669"/>
    <property type="project" value="UniProtKB-KW"/>
</dbReference>